<keyword evidence="2" id="KW-1185">Reference proteome</keyword>
<accession>A0A2P5DH15</accession>
<protein>
    <submittedName>
        <fullName evidence="1">Uncharacterized protein</fullName>
    </submittedName>
</protein>
<sequence length="85" mass="9725">KSSKSRSLRKKIKELEKTISEHPDVLKAATVETARKAIEEFRATKGKELDEKANDITSSTIIYNIFYEHPDFDFLILGEDVVELV</sequence>
<evidence type="ECO:0000313" key="2">
    <source>
        <dbReference type="Proteomes" id="UP000237105"/>
    </source>
</evidence>
<dbReference type="AlphaFoldDB" id="A0A2P5DH15"/>
<name>A0A2P5DH15_PARAD</name>
<reference evidence="2" key="1">
    <citation type="submission" date="2016-06" db="EMBL/GenBank/DDBJ databases">
        <title>Parallel loss of symbiosis genes in relatives of nitrogen-fixing non-legume Parasponia.</title>
        <authorList>
            <person name="Van Velzen R."/>
            <person name="Holmer R."/>
            <person name="Bu F."/>
            <person name="Rutten L."/>
            <person name="Van Zeijl A."/>
            <person name="Liu W."/>
            <person name="Santuari L."/>
            <person name="Cao Q."/>
            <person name="Sharma T."/>
            <person name="Shen D."/>
            <person name="Roswanjaya Y."/>
            <person name="Wardhani T."/>
            <person name="Kalhor M.S."/>
            <person name="Jansen J."/>
            <person name="Van den Hoogen J."/>
            <person name="Gungor B."/>
            <person name="Hartog M."/>
            <person name="Hontelez J."/>
            <person name="Verver J."/>
            <person name="Yang W.-C."/>
            <person name="Schijlen E."/>
            <person name="Repin R."/>
            <person name="Schilthuizen M."/>
            <person name="Schranz E."/>
            <person name="Heidstra R."/>
            <person name="Miyata K."/>
            <person name="Fedorova E."/>
            <person name="Kohlen W."/>
            <person name="Bisseling T."/>
            <person name="Smit S."/>
            <person name="Geurts R."/>
        </authorList>
    </citation>
    <scope>NUCLEOTIDE SEQUENCE [LARGE SCALE GENOMIC DNA]</scope>
    <source>
        <strain evidence="2">cv. WU1-14</strain>
    </source>
</reference>
<dbReference type="Proteomes" id="UP000237105">
    <property type="component" value="Unassembled WGS sequence"/>
</dbReference>
<dbReference type="EMBL" id="JXTB01000039">
    <property type="protein sequence ID" value="PON72553.1"/>
    <property type="molecule type" value="Genomic_DNA"/>
</dbReference>
<feature type="non-terminal residue" evidence="1">
    <location>
        <position position="1"/>
    </location>
</feature>
<evidence type="ECO:0000313" key="1">
    <source>
        <dbReference type="EMBL" id="PON72553.1"/>
    </source>
</evidence>
<organism evidence="1 2">
    <name type="scientific">Parasponia andersonii</name>
    <name type="common">Sponia andersonii</name>
    <dbReference type="NCBI Taxonomy" id="3476"/>
    <lineage>
        <taxon>Eukaryota</taxon>
        <taxon>Viridiplantae</taxon>
        <taxon>Streptophyta</taxon>
        <taxon>Embryophyta</taxon>
        <taxon>Tracheophyta</taxon>
        <taxon>Spermatophyta</taxon>
        <taxon>Magnoliopsida</taxon>
        <taxon>eudicotyledons</taxon>
        <taxon>Gunneridae</taxon>
        <taxon>Pentapetalae</taxon>
        <taxon>rosids</taxon>
        <taxon>fabids</taxon>
        <taxon>Rosales</taxon>
        <taxon>Cannabaceae</taxon>
        <taxon>Parasponia</taxon>
    </lineage>
</organism>
<proteinExistence type="predicted"/>
<gene>
    <name evidence="1" type="ORF">PanWU01x14_065880</name>
</gene>
<comment type="caution">
    <text evidence="1">The sequence shown here is derived from an EMBL/GenBank/DDBJ whole genome shotgun (WGS) entry which is preliminary data.</text>
</comment>